<evidence type="ECO:0000256" key="9">
    <source>
        <dbReference type="RuleBase" id="RU003862"/>
    </source>
</evidence>
<evidence type="ECO:0000313" key="11">
    <source>
        <dbReference type="EMBL" id="SFC71742.1"/>
    </source>
</evidence>
<protein>
    <recommendedName>
        <fullName evidence="9">Methylenetetrahydrofolate reductase</fullName>
    </recommendedName>
</protein>
<dbReference type="GO" id="GO:0009086">
    <property type="term" value="P:methionine biosynthetic process"/>
    <property type="evidence" value="ECO:0007669"/>
    <property type="project" value="TreeGrafter"/>
</dbReference>
<evidence type="ECO:0000256" key="1">
    <source>
        <dbReference type="ARBA" id="ARBA00001974"/>
    </source>
</evidence>
<dbReference type="GO" id="GO:0106312">
    <property type="term" value="F:methylenetetrahydrofolate reductase (NADH) activity"/>
    <property type="evidence" value="ECO:0007669"/>
    <property type="project" value="UniProtKB-EC"/>
</dbReference>
<dbReference type="Proteomes" id="UP000199046">
    <property type="component" value="Unassembled WGS sequence"/>
</dbReference>
<dbReference type="AlphaFoldDB" id="A0A1I1LGS6"/>
<evidence type="ECO:0000256" key="2">
    <source>
        <dbReference type="ARBA" id="ARBA00004777"/>
    </source>
</evidence>
<evidence type="ECO:0000256" key="7">
    <source>
        <dbReference type="ARBA" id="ARBA00034478"/>
    </source>
</evidence>
<keyword evidence="5 9" id="KW-0274">FAD</keyword>
<dbReference type="OrthoDB" id="9795431at2"/>
<dbReference type="UniPathway" id="UPA00193"/>
<dbReference type="InterPro" id="IPR029041">
    <property type="entry name" value="FAD-linked_oxidoreductase-like"/>
</dbReference>
<keyword evidence="12" id="KW-1185">Reference proteome</keyword>
<dbReference type="EMBL" id="FOLY01000005">
    <property type="protein sequence ID" value="SFC71742.1"/>
    <property type="molecule type" value="Genomic_DNA"/>
</dbReference>
<evidence type="ECO:0000256" key="5">
    <source>
        <dbReference type="ARBA" id="ARBA00022827"/>
    </source>
</evidence>
<dbReference type="GO" id="GO:0071949">
    <property type="term" value="F:FAD binding"/>
    <property type="evidence" value="ECO:0007669"/>
    <property type="project" value="TreeGrafter"/>
</dbReference>
<keyword evidence="4 9" id="KW-0285">Flavoprotein</keyword>
<dbReference type="InterPro" id="IPR022026">
    <property type="entry name" value="DUF5981"/>
</dbReference>
<dbReference type="GO" id="GO:0035999">
    <property type="term" value="P:tetrahydrofolate interconversion"/>
    <property type="evidence" value="ECO:0007669"/>
    <property type="project" value="UniProtKB-UniPathway"/>
</dbReference>
<evidence type="ECO:0000259" key="10">
    <source>
        <dbReference type="Pfam" id="PF12225"/>
    </source>
</evidence>
<dbReference type="GO" id="GO:0005829">
    <property type="term" value="C:cytosol"/>
    <property type="evidence" value="ECO:0007669"/>
    <property type="project" value="TreeGrafter"/>
</dbReference>
<proteinExistence type="inferred from homology"/>
<comment type="catalytic activity">
    <reaction evidence="8">
        <text>(6S)-5-methyl-5,6,7,8-tetrahydrofolate + NAD(+) = (6R)-5,10-methylene-5,6,7,8-tetrahydrofolate + NADH + H(+)</text>
        <dbReference type="Rhea" id="RHEA:19821"/>
        <dbReference type="ChEBI" id="CHEBI:15378"/>
        <dbReference type="ChEBI" id="CHEBI:15636"/>
        <dbReference type="ChEBI" id="CHEBI:18608"/>
        <dbReference type="ChEBI" id="CHEBI:57540"/>
        <dbReference type="ChEBI" id="CHEBI:57945"/>
        <dbReference type="EC" id="1.5.1.54"/>
    </reaction>
    <physiologicalReaction direction="right-to-left" evidence="8">
        <dbReference type="Rhea" id="RHEA:19823"/>
    </physiologicalReaction>
</comment>
<reference evidence="12" key="1">
    <citation type="submission" date="2016-10" db="EMBL/GenBank/DDBJ databases">
        <authorList>
            <person name="Varghese N."/>
            <person name="Submissions S."/>
        </authorList>
    </citation>
    <scope>NUCLEOTIDE SEQUENCE [LARGE SCALE GENOMIC DNA]</scope>
    <source>
        <strain evidence="12">DSM 23439</strain>
    </source>
</reference>
<keyword evidence="6 9" id="KW-0560">Oxidoreductase</keyword>
<dbReference type="Pfam" id="PF02219">
    <property type="entry name" value="MTHFR"/>
    <property type="match status" value="1"/>
</dbReference>
<sequence>MLREALREQRFICVVEFVPGLSGERGAVFESMMQRAQLGHWPMVAAVADRVSSSQDLSPLAAYSRLTHSLPTLLHFSGKDRGRHDLLRQLEQMDAAGLDQLLLLSGDRLPGHEPGQPVRYLESVPALQIVRQARPSWLLGAALNPFKYHEEEGGAQYFKAEKKLAAGADFLTLQLGFDAQKHREARQWMQRRAVPVPLLACVMPLTFKTATLLEQVPGVVISPSMRDLLAAEEAVSRAHARERSLFRLGLQIIGLRLMGYAGIHLSGIHTPAQLQALEQMIHAQQEGIQTLAQWSAAWEPSWQVSGLPTVTFHPAYADWHMGESGVRATVREQYRYHVLSAVHTLLFSRRNPISRGFGWLCRRPVWRIPRGARWLHQLERCLKGPAVGCYTCGSCRLEDTLYVCPETCPKGLANGPCGGTRLNRCEFGDRECIHSVKYRTATTTGQTHVLTERLIPCVEADTRHQSSWPRWFTPAVEGKHHGRRVPDDAIKKTK</sequence>
<evidence type="ECO:0000256" key="6">
    <source>
        <dbReference type="ARBA" id="ARBA00023002"/>
    </source>
</evidence>
<dbReference type="Pfam" id="PF12225">
    <property type="entry name" value="DUF5981"/>
    <property type="match status" value="1"/>
</dbReference>
<dbReference type="Gene3D" id="3.20.20.220">
    <property type="match status" value="1"/>
</dbReference>
<accession>A0A1I1LGS6</accession>
<comment type="pathway">
    <text evidence="2 9">One-carbon metabolism; tetrahydrofolate interconversion.</text>
</comment>
<evidence type="ECO:0000256" key="8">
    <source>
        <dbReference type="ARBA" id="ARBA00048628"/>
    </source>
</evidence>
<dbReference type="InterPro" id="IPR003171">
    <property type="entry name" value="Mehydrof_redctse-like"/>
</dbReference>
<evidence type="ECO:0000256" key="4">
    <source>
        <dbReference type="ARBA" id="ARBA00022630"/>
    </source>
</evidence>
<comment type="pathway">
    <text evidence="7">Amino-acid biosynthesis; L-methionine biosynthesis via de novo pathway.</text>
</comment>
<comment type="cofactor">
    <cofactor evidence="1 9">
        <name>FAD</name>
        <dbReference type="ChEBI" id="CHEBI:57692"/>
    </cofactor>
</comment>
<organism evidence="11 12">
    <name type="scientific">Kushneria avicenniae</name>
    <dbReference type="NCBI Taxonomy" id="402385"/>
    <lineage>
        <taxon>Bacteria</taxon>
        <taxon>Pseudomonadati</taxon>
        <taxon>Pseudomonadota</taxon>
        <taxon>Gammaproteobacteria</taxon>
        <taxon>Oceanospirillales</taxon>
        <taxon>Halomonadaceae</taxon>
        <taxon>Kushneria</taxon>
    </lineage>
</organism>
<comment type="similarity">
    <text evidence="3 9">Belongs to the methylenetetrahydrofolate reductase family.</text>
</comment>
<dbReference type="STRING" id="402385.SAMN05421848_2421"/>
<dbReference type="PANTHER" id="PTHR45754:SF3">
    <property type="entry name" value="METHYLENETETRAHYDROFOLATE REDUCTASE (NADPH)"/>
    <property type="match status" value="1"/>
</dbReference>
<evidence type="ECO:0000313" key="12">
    <source>
        <dbReference type="Proteomes" id="UP000199046"/>
    </source>
</evidence>
<dbReference type="RefSeq" id="WP_090134395.1">
    <property type="nucleotide sequence ID" value="NZ_FOLY01000005.1"/>
</dbReference>
<evidence type="ECO:0000256" key="3">
    <source>
        <dbReference type="ARBA" id="ARBA00006743"/>
    </source>
</evidence>
<dbReference type="SUPFAM" id="SSF51730">
    <property type="entry name" value="FAD-linked oxidoreductase"/>
    <property type="match status" value="1"/>
</dbReference>
<dbReference type="PANTHER" id="PTHR45754">
    <property type="entry name" value="METHYLENETETRAHYDROFOLATE REDUCTASE"/>
    <property type="match status" value="1"/>
</dbReference>
<feature type="domain" description="Methylene-tetrahydrofolate reductase C-terminal-like" evidence="10">
    <location>
        <begin position="375"/>
        <end position="458"/>
    </location>
</feature>
<name>A0A1I1LGS6_9GAMM</name>
<gene>
    <name evidence="11" type="ORF">SAMN05421848_2421</name>
</gene>